<proteinExistence type="predicted"/>
<reference evidence="3" key="1">
    <citation type="journal article" date="2021" name="PeerJ">
        <title>Extensive microbial diversity within the chicken gut microbiome revealed by metagenomics and culture.</title>
        <authorList>
            <person name="Gilroy R."/>
            <person name="Ravi A."/>
            <person name="Getino M."/>
            <person name="Pursley I."/>
            <person name="Horton D.L."/>
            <person name="Alikhan N.F."/>
            <person name="Baker D."/>
            <person name="Gharbi K."/>
            <person name="Hall N."/>
            <person name="Watson M."/>
            <person name="Adriaenssens E.M."/>
            <person name="Foster-Nyarko E."/>
            <person name="Jarju S."/>
            <person name="Secka A."/>
            <person name="Antonio M."/>
            <person name="Oren A."/>
            <person name="Chaudhuri R.R."/>
            <person name="La Ragione R."/>
            <person name="Hildebrand F."/>
            <person name="Pallen M.J."/>
        </authorList>
    </citation>
    <scope>NUCLEOTIDE SEQUENCE</scope>
    <source>
        <strain evidence="3">CHK179-5677</strain>
    </source>
</reference>
<dbReference type="SUPFAM" id="SSF47413">
    <property type="entry name" value="lambda repressor-like DNA-binding domains"/>
    <property type="match status" value="1"/>
</dbReference>
<dbReference type="Pfam" id="PF01381">
    <property type="entry name" value="HTH_3"/>
    <property type="match status" value="1"/>
</dbReference>
<dbReference type="RefSeq" id="WP_294755998.1">
    <property type="nucleotide sequence ID" value="NZ_DYUC01000106.1"/>
</dbReference>
<dbReference type="PANTHER" id="PTHR46558:SF4">
    <property type="entry name" value="DNA-BIDING PHAGE PROTEIN"/>
    <property type="match status" value="1"/>
</dbReference>
<accession>A0A921MP41</accession>
<evidence type="ECO:0000313" key="3">
    <source>
        <dbReference type="EMBL" id="HJG87484.1"/>
    </source>
</evidence>
<dbReference type="GO" id="GO:0003677">
    <property type="term" value="F:DNA binding"/>
    <property type="evidence" value="ECO:0007669"/>
    <property type="project" value="UniProtKB-KW"/>
</dbReference>
<dbReference type="CDD" id="cd00093">
    <property type="entry name" value="HTH_XRE"/>
    <property type="match status" value="1"/>
</dbReference>
<dbReference type="AlphaFoldDB" id="A0A921MP41"/>
<dbReference type="Proteomes" id="UP000760668">
    <property type="component" value="Unassembled WGS sequence"/>
</dbReference>
<evidence type="ECO:0000259" key="2">
    <source>
        <dbReference type="PROSITE" id="PS50943"/>
    </source>
</evidence>
<evidence type="ECO:0000313" key="4">
    <source>
        <dbReference type="Proteomes" id="UP000760668"/>
    </source>
</evidence>
<organism evidence="3 4">
    <name type="scientific">Pseudoflavonifractor capillosus</name>
    <dbReference type="NCBI Taxonomy" id="106588"/>
    <lineage>
        <taxon>Bacteria</taxon>
        <taxon>Bacillati</taxon>
        <taxon>Bacillota</taxon>
        <taxon>Clostridia</taxon>
        <taxon>Eubacteriales</taxon>
        <taxon>Oscillospiraceae</taxon>
        <taxon>Pseudoflavonifractor</taxon>
    </lineage>
</organism>
<name>A0A921MP41_9FIRM</name>
<feature type="domain" description="HTH cro/C1-type" evidence="2">
    <location>
        <begin position="5"/>
        <end position="59"/>
    </location>
</feature>
<keyword evidence="1" id="KW-0238">DNA-binding</keyword>
<comment type="caution">
    <text evidence="3">The sequence shown here is derived from an EMBL/GenBank/DDBJ whole genome shotgun (WGS) entry which is preliminary data.</text>
</comment>
<reference evidence="3" key="2">
    <citation type="submission" date="2021-09" db="EMBL/GenBank/DDBJ databases">
        <authorList>
            <person name="Gilroy R."/>
        </authorList>
    </citation>
    <scope>NUCLEOTIDE SEQUENCE</scope>
    <source>
        <strain evidence="3">CHK179-5677</strain>
    </source>
</reference>
<protein>
    <submittedName>
        <fullName evidence="3">Helix-turn-helix domain-containing protein</fullName>
    </submittedName>
</protein>
<dbReference type="InterPro" id="IPR010982">
    <property type="entry name" value="Lambda_DNA-bd_dom_sf"/>
</dbReference>
<gene>
    <name evidence="3" type="ORF">K8V01_10760</name>
</gene>
<dbReference type="PANTHER" id="PTHR46558">
    <property type="entry name" value="TRACRIPTIONAL REGULATORY PROTEIN-RELATED-RELATED"/>
    <property type="match status" value="1"/>
</dbReference>
<dbReference type="InterPro" id="IPR001387">
    <property type="entry name" value="Cro/C1-type_HTH"/>
</dbReference>
<dbReference type="SMART" id="SM00530">
    <property type="entry name" value="HTH_XRE"/>
    <property type="match status" value="1"/>
</dbReference>
<sequence>MNERIKELRKALGFTQQEFAEKVGIKRNTVAQYEMGRNQPIDTVIALICREFNVNEDWLRYGEGEMFRQQSRNDELTAFMGDLLKNETPDFRARLVSVLARLDTEEWRLLEKMALKLVDEMKKEEAGQ</sequence>
<evidence type="ECO:0000256" key="1">
    <source>
        <dbReference type="ARBA" id="ARBA00023125"/>
    </source>
</evidence>
<dbReference type="EMBL" id="DYUC01000106">
    <property type="protein sequence ID" value="HJG87484.1"/>
    <property type="molecule type" value="Genomic_DNA"/>
</dbReference>
<dbReference type="PROSITE" id="PS50943">
    <property type="entry name" value="HTH_CROC1"/>
    <property type="match status" value="1"/>
</dbReference>
<dbReference type="Gene3D" id="1.10.260.40">
    <property type="entry name" value="lambda repressor-like DNA-binding domains"/>
    <property type="match status" value="1"/>
</dbReference>